<dbReference type="RefSeq" id="XP_024578034.1">
    <property type="nucleotide sequence ID" value="XM_024727459.1"/>
</dbReference>
<dbReference type="AlphaFoldDB" id="A0A0P1ALQ3"/>
<dbReference type="PANTHER" id="PTHR22538:SF1">
    <property type="entry name" value="VWFD DOMAIN-CONTAINING PROTEIN"/>
    <property type="match status" value="1"/>
</dbReference>
<dbReference type="GeneID" id="36407057"/>
<organism evidence="2 3">
    <name type="scientific">Plasmopara halstedii</name>
    <name type="common">Downy mildew of sunflower</name>
    <dbReference type="NCBI Taxonomy" id="4781"/>
    <lineage>
        <taxon>Eukaryota</taxon>
        <taxon>Sar</taxon>
        <taxon>Stramenopiles</taxon>
        <taxon>Oomycota</taxon>
        <taxon>Peronosporomycetes</taxon>
        <taxon>Peronosporales</taxon>
        <taxon>Peronosporaceae</taxon>
        <taxon>Plasmopara</taxon>
    </lineage>
</organism>
<sequence>MSAFTSSHRNFALPSFVLLALAAFTMTVCAIEQSETIHRRLATTLADAPSLRLHFTLKRSSMNLYGQSQFYVFANPVVSSDNTSVIYDGYATFLDGTTEYTYMLVNGIAYSVVSTVGNASSLTAQCLPSILLPPVNNIISALSNATTVSSAFAGNDTITCASGILLQATLGDTTFVICSSGPDGFTVYGSDLDITVDYLTSPATITAPNLSDEAALSCETFVTPSPVSQTALTLLTGQAIPSSFRRNLKAASTTTLASSSCGCKSTPRPCVFFHGLGGKSEATTLQTKSRYFGDLSKNAPCCSSFQYAKLNTVDSPWTDATLQQKVCNFALSVSNTSSLSSRVVADTIIVTHSMGGLMMAGALANGQCSFASSTTWVSLSAPMGGSMGSDYLQNACSGKNVFIRAVANLIGKCPINKATLGLAYQNGIYSTPDLNAAFDAAQSAFRSNVKAVMCSKSYSGLLSADRAVYKLGGTFINHKSKQSDGIVEYASCTGGLPISSFGTNYNNTFYVTGLNHADTTFRHGDALFMNSHKPVKWFECLL</sequence>
<dbReference type="OMA" id="SKNAPCC"/>
<dbReference type="Gene3D" id="3.40.50.1820">
    <property type="entry name" value="alpha/beta hydrolase"/>
    <property type="match status" value="1"/>
</dbReference>
<evidence type="ECO:0000256" key="1">
    <source>
        <dbReference type="SAM" id="SignalP"/>
    </source>
</evidence>
<protein>
    <submittedName>
        <fullName evidence="2">RxLR-like protein</fullName>
    </submittedName>
</protein>
<feature type="chain" id="PRO_5006058754" evidence="1">
    <location>
        <begin position="31"/>
        <end position="542"/>
    </location>
</feature>
<feature type="signal peptide" evidence="1">
    <location>
        <begin position="1"/>
        <end position="30"/>
    </location>
</feature>
<keyword evidence="3" id="KW-1185">Reference proteome</keyword>
<dbReference type="SUPFAM" id="SSF53474">
    <property type="entry name" value="alpha/beta-Hydrolases"/>
    <property type="match status" value="1"/>
</dbReference>
<dbReference type="Proteomes" id="UP000054928">
    <property type="component" value="Unassembled WGS sequence"/>
</dbReference>
<evidence type="ECO:0000313" key="3">
    <source>
        <dbReference type="Proteomes" id="UP000054928"/>
    </source>
</evidence>
<evidence type="ECO:0000313" key="2">
    <source>
        <dbReference type="EMBL" id="CEG41665.1"/>
    </source>
</evidence>
<keyword evidence="1" id="KW-0732">Signal</keyword>
<dbReference type="PANTHER" id="PTHR22538">
    <property type="entry name" value="CILIA- AND FLAGELLA-ASSOCIATED PROTEIN 74"/>
    <property type="match status" value="1"/>
</dbReference>
<proteinExistence type="predicted"/>
<name>A0A0P1ALQ3_PLAHL</name>
<dbReference type="EMBL" id="CCYD01000570">
    <property type="protein sequence ID" value="CEG41665.1"/>
    <property type="molecule type" value="Genomic_DNA"/>
</dbReference>
<reference evidence="3" key="1">
    <citation type="submission" date="2014-09" db="EMBL/GenBank/DDBJ databases">
        <authorList>
            <person name="Sharma Rahul"/>
            <person name="Thines Marco"/>
        </authorList>
    </citation>
    <scope>NUCLEOTIDE SEQUENCE [LARGE SCALE GENOMIC DNA]</scope>
</reference>
<accession>A0A0P1ALQ3</accession>
<dbReference type="InterPro" id="IPR029058">
    <property type="entry name" value="AB_hydrolase_fold"/>
</dbReference>
<dbReference type="OrthoDB" id="69426at2759"/>